<evidence type="ECO:0000259" key="7">
    <source>
        <dbReference type="Pfam" id="PF02668"/>
    </source>
</evidence>
<dbReference type="AlphaFoldDB" id="A0A6A4H9S5"/>
<dbReference type="Proteomes" id="UP000799118">
    <property type="component" value="Unassembled WGS sequence"/>
</dbReference>
<keyword evidence="5" id="KW-0560">Oxidoreductase</keyword>
<comment type="cofactor">
    <cofactor evidence="1">
        <name>Fe(2+)</name>
        <dbReference type="ChEBI" id="CHEBI:29033"/>
    </cofactor>
</comment>
<evidence type="ECO:0000256" key="5">
    <source>
        <dbReference type="ARBA" id="ARBA00023002"/>
    </source>
</evidence>
<organism evidence="8 9">
    <name type="scientific">Gymnopus androsaceus JB14</name>
    <dbReference type="NCBI Taxonomy" id="1447944"/>
    <lineage>
        <taxon>Eukaryota</taxon>
        <taxon>Fungi</taxon>
        <taxon>Dikarya</taxon>
        <taxon>Basidiomycota</taxon>
        <taxon>Agaricomycotina</taxon>
        <taxon>Agaricomycetes</taxon>
        <taxon>Agaricomycetidae</taxon>
        <taxon>Agaricales</taxon>
        <taxon>Marasmiineae</taxon>
        <taxon>Omphalotaceae</taxon>
        <taxon>Gymnopus</taxon>
    </lineage>
</organism>
<name>A0A6A4H9S5_9AGAR</name>
<sequence>MTIELIPLPLPPTADSSKFATFGREVKGVNPCSCTPDELEAVREALYRHGALLFRNVSLTPEQQYSLTKVFDPNSDNFGHGNNKIDTNKESILHHDLKTIPRVPQVQLIGNGITCHKTVVSPEDEANDITRFYRWHMDAALYDLSPPRVTTLHAIQVPKGPKQTVRYDDGTGDELVVPLGTTAFVSGQTMFQILPAKLKSVAVRAKVKYAPHPYVWMARSHVRSPGIGLESEGLEKSLDELPPWTEEKIKVYPVLWKNPVTKDLSFQVHPGAAAEIIISPLPNGIVREEGDMYPDGAHITKLKDVRDLLYKMQRPGIAPSLVYPHDWHENDLVLFHNRGTLHSVVGTFKPDQVRIFHQCNLAASDDPIGPSDEDVMRWA</sequence>
<reference evidence="8" key="1">
    <citation type="journal article" date="2019" name="Environ. Microbiol.">
        <title>Fungal ecological strategies reflected in gene transcription - a case study of two litter decomposers.</title>
        <authorList>
            <person name="Barbi F."/>
            <person name="Kohler A."/>
            <person name="Barry K."/>
            <person name="Baskaran P."/>
            <person name="Daum C."/>
            <person name="Fauchery L."/>
            <person name="Ihrmark K."/>
            <person name="Kuo A."/>
            <person name="LaButti K."/>
            <person name="Lipzen A."/>
            <person name="Morin E."/>
            <person name="Grigoriev I.V."/>
            <person name="Henrissat B."/>
            <person name="Lindahl B."/>
            <person name="Martin F."/>
        </authorList>
    </citation>
    <scope>NUCLEOTIDE SEQUENCE</scope>
    <source>
        <strain evidence="8">JB14</strain>
    </source>
</reference>
<keyword evidence="9" id="KW-1185">Reference proteome</keyword>
<keyword evidence="3" id="KW-0479">Metal-binding</keyword>
<dbReference type="Pfam" id="PF02668">
    <property type="entry name" value="TauD"/>
    <property type="match status" value="1"/>
</dbReference>
<evidence type="ECO:0000313" key="9">
    <source>
        <dbReference type="Proteomes" id="UP000799118"/>
    </source>
</evidence>
<evidence type="ECO:0000256" key="4">
    <source>
        <dbReference type="ARBA" id="ARBA00022964"/>
    </source>
</evidence>
<evidence type="ECO:0000256" key="1">
    <source>
        <dbReference type="ARBA" id="ARBA00001954"/>
    </source>
</evidence>
<evidence type="ECO:0000313" key="8">
    <source>
        <dbReference type="EMBL" id="KAE9394490.1"/>
    </source>
</evidence>
<proteinExistence type="inferred from homology"/>
<dbReference type="InterPro" id="IPR051178">
    <property type="entry name" value="TfdA_dioxygenase"/>
</dbReference>
<dbReference type="Gene3D" id="3.60.130.10">
    <property type="entry name" value="Clavaminate synthase-like"/>
    <property type="match status" value="1"/>
</dbReference>
<evidence type="ECO:0000256" key="3">
    <source>
        <dbReference type="ARBA" id="ARBA00022723"/>
    </source>
</evidence>
<dbReference type="OrthoDB" id="93019at2759"/>
<protein>
    <submittedName>
        <fullName evidence="8">Clavaminate synthase-like protein</fullName>
    </submittedName>
</protein>
<dbReference type="SUPFAM" id="SSF51197">
    <property type="entry name" value="Clavaminate synthase-like"/>
    <property type="match status" value="1"/>
</dbReference>
<dbReference type="PANTHER" id="PTHR43779:SF2">
    <property type="entry name" value="ALPHA-KETOGLUTARATE-DEPENDENT XANTHINE DIOXYGENASE XAN1"/>
    <property type="match status" value="1"/>
</dbReference>
<evidence type="ECO:0000256" key="6">
    <source>
        <dbReference type="ARBA" id="ARBA00023004"/>
    </source>
</evidence>
<dbReference type="PANTHER" id="PTHR43779">
    <property type="entry name" value="DIOXYGENASE RV0097-RELATED"/>
    <property type="match status" value="1"/>
</dbReference>
<dbReference type="InterPro" id="IPR042098">
    <property type="entry name" value="TauD-like_sf"/>
</dbReference>
<dbReference type="InterPro" id="IPR003819">
    <property type="entry name" value="TauD/TfdA-like"/>
</dbReference>
<dbReference type="EMBL" id="ML769549">
    <property type="protein sequence ID" value="KAE9394490.1"/>
    <property type="molecule type" value="Genomic_DNA"/>
</dbReference>
<accession>A0A6A4H9S5</accession>
<evidence type="ECO:0000256" key="2">
    <source>
        <dbReference type="ARBA" id="ARBA00005896"/>
    </source>
</evidence>
<dbReference type="GO" id="GO:0051213">
    <property type="term" value="F:dioxygenase activity"/>
    <property type="evidence" value="ECO:0007669"/>
    <property type="project" value="UniProtKB-KW"/>
</dbReference>
<feature type="domain" description="TauD/TfdA-like" evidence="7">
    <location>
        <begin position="22"/>
        <end position="359"/>
    </location>
</feature>
<comment type="similarity">
    <text evidence="2">Belongs to the TfdA dioxygenase family.</text>
</comment>
<keyword evidence="6" id="KW-0408">Iron</keyword>
<dbReference type="GO" id="GO:0046872">
    <property type="term" value="F:metal ion binding"/>
    <property type="evidence" value="ECO:0007669"/>
    <property type="project" value="UniProtKB-KW"/>
</dbReference>
<keyword evidence="4" id="KW-0223">Dioxygenase</keyword>
<gene>
    <name evidence="8" type="ORF">BT96DRAFT_998494</name>
</gene>